<evidence type="ECO:0000313" key="7">
    <source>
        <dbReference type="Proteomes" id="UP000697995"/>
    </source>
</evidence>
<keyword evidence="3 6" id="KW-0378">Hydrolase</keyword>
<dbReference type="Gene3D" id="3.90.79.10">
    <property type="entry name" value="Nucleoside Triphosphate Pyrophosphohydrolase"/>
    <property type="match status" value="1"/>
</dbReference>
<comment type="caution">
    <text evidence="6">The sequence shown here is derived from an EMBL/GenBank/DDBJ whole genome shotgun (WGS) entry which is preliminary data.</text>
</comment>
<dbReference type="GO" id="GO:0016787">
    <property type="term" value="F:hydrolase activity"/>
    <property type="evidence" value="ECO:0007669"/>
    <property type="project" value="UniProtKB-KW"/>
</dbReference>
<dbReference type="Proteomes" id="UP000697995">
    <property type="component" value="Unassembled WGS sequence"/>
</dbReference>
<organism evidence="6 7">
    <name type="scientific">Paracraurococcus ruber</name>
    <dbReference type="NCBI Taxonomy" id="77675"/>
    <lineage>
        <taxon>Bacteria</taxon>
        <taxon>Pseudomonadati</taxon>
        <taxon>Pseudomonadota</taxon>
        <taxon>Alphaproteobacteria</taxon>
        <taxon>Acetobacterales</taxon>
        <taxon>Roseomonadaceae</taxon>
        <taxon>Paracraurococcus</taxon>
    </lineage>
</organism>
<proteinExistence type="predicted"/>
<keyword evidence="7" id="KW-1185">Reference proteome</keyword>
<keyword evidence="2" id="KW-0479">Metal-binding</keyword>
<name>A0ABS1D3U2_9PROT</name>
<dbReference type="PANTHER" id="PTHR12629">
    <property type="entry name" value="DIPHOSPHOINOSITOL POLYPHOSPHATE PHOSPHOHYDROLASE"/>
    <property type="match status" value="1"/>
</dbReference>
<sequence>MARKRRIAKHRLSGRQCAALPLAERGGELQVLLVTSRETRRWVLPKGWVEEPAPPHEQAAREAYEEAGLVGEVAAEPVGRYVYDKRLPGGRILPCEVEVFPLRVLRQLKSWPEKRQRRTAWFTLPQAALVVEEGGLAMLLLRLALPER</sequence>
<protein>
    <submittedName>
        <fullName evidence="6">NUDIX hydrolase</fullName>
    </submittedName>
</protein>
<feature type="domain" description="Nudix hydrolase" evidence="5">
    <location>
        <begin position="12"/>
        <end position="144"/>
    </location>
</feature>
<reference evidence="6 7" key="1">
    <citation type="journal article" date="2020" name="Microorganisms">
        <title>Osmotic Adaptation and Compatible Solute Biosynthesis of Phototrophic Bacteria as Revealed from Genome Analyses.</title>
        <authorList>
            <person name="Imhoff J.F."/>
            <person name="Rahn T."/>
            <person name="Kunzel S."/>
            <person name="Keller A."/>
            <person name="Neulinger S.C."/>
        </authorList>
    </citation>
    <scope>NUCLEOTIDE SEQUENCE [LARGE SCALE GENOMIC DNA]</scope>
    <source>
        <strain evidence="6 7">DSM 15382</strain>
    </source>
</reference>
<evidence type="ECO:0000256" key="4">
    <source>
        <dbReference type="ARBA" id="ARBA00022842"/>
    </source>
</evidence>
<dbReference type="Pfam" id="PF00293">
    <property type="entry name" value="NUDIX"/>
    <property type="match status" value="1"/>
</dbReference>
<dbReference type="InterPro" id="IPR047198">
    <property type="entry name" value="DDP-like_NUDIX"/>
</dbReference>
<evidence type="ECO:0000256" key="3">
    <source>
        <dbReference type="ARBA" id="ARBA00022801"/>
    </source>
</evidence>
<dbReference type="InterPro" id="IPR015797">
    <property type="entry name" value="NUDIX_hydrolase-like_dom_sf"/>
</dbReference>
<dbReference type="CDD" id="cd04666">
    <property type="entry name" value="NUDIX_DIPP2_like_Nudt4"/>
    <property type="match status" value="1"/>
</dbReference>
<dbReference type="PROSITE" id="PS51462">
    <property type="entry name" value="NUDIX"/>
    <property type="match status" value="1"/>
</dbReference>
<dbReference type="PANTHER" id="PTHR12629:SF0">
    <property type="entry name" value="DIPHOSPHOINOSITOL-POLYPHOSPHATE DIPHOSPHATASE"/>
    <property type="match status" value="1"/>
</dbReference>
<evidence type="ECO:0000313" key="6">
    <source>
        <dbReference type="EMBL" id="MBK1661512.1"/>
    </source>
</evidence>
<dbReference type="InterPro" id="IPR000086">
    <property type="entry name" value="NUDIX_hydrolase_dom"/>
</dbReference>
<evidence type="ECO:0000256" key="1">
    <source>
        <dbReference type="ARBA" id="ARBA00001946"/>
    </source>
</evidence>
<dbReference type="EMBL" id="NRSG01000316">
    <property type="protein sequence ID" value="MBK1661512.1"/>
    <property type="molecule type" value="Genomic_DNA"/>
</dbReference>
<dbReference type="RefSeq" id="WP_240046917.1">
    <property type="nucleotide sequence ID" value="NZ_NRSG01000316.1"/>
</dbReference>
<accession>A0ABS1D3U2</accession>
<evidence type="ECO:0000259" key="5">
    <source>
        <dbReference type="PROSITE" id="PS51462"/>
    </source>
</evidence>
<gene>
    <name evidence="6" type="ORF">CKO45_25210</name>
</gene>
<dbReference type="SUPFAM" id="SSF55811">
    <property type="entry name" value="Nudix"/>
    <property type="match status" value="1"/>
</dbReference>
<keyword evidence="4" id="KW-0460">Magnesium</keyword>
<comment type="cofactor">
    <cofactor evidence="1">
        <name>Mg(2+)</name>
        <dbReference type="ChEBI" id="CHEBI:18420"/>
    </cofactor>
</comment>
<evidence type="ECO:0000256" key="2">
    <source>
        <dbReference type="ARBA" id="ARBA00022723"/>
    </source>
</evidence>